<dbReference type="GeneID" id="16797393"/>
<reference evidence="2" key="2">
    <citation type="submission" date="2013-03" db="EMBL/GenBank/DDBJ databases">
        <title>The Cellulophaga phages: a novel, diverse, and globally ubiquitous model system.</title>
        <authorList>
            <person name="Holmfeldt K."/>
            <person name="Solonenko N."/>
            <person name="Shah M."/>
            <person name="Corrier K."/>
            <person name="Riemann L."/>
            <person name="VerBerkmoes N.C."/>
            <person name="Sullivan M.B."/>
        </authorList>
    </citation>
    <scope>NUCLEOTIDE SEQUENCE [LARGE SCALE GENOMIC DNA]</scope>
</reference>
<dbReference type="KEGG" id="vg:16797393"/>
<accession>S0A3J9</accession>
<name>S0A3J9_9CAUD</name>
<reference evidence="1 2" key="1">
    <citation type="journal article" date="2013" name="Proc. Natl. Acad. Sci. U.S.A.">
        <title>Twelve previously unknown phage genera are ubiquitous in global oceans.</title>
        <authorList>
            <person name="Holmfeldt K."/>
            <person name="Solonenko N."/>
            <person name="Shah M."/>
            <person name="Corrier K."/>
            <person name="Riemann L."/>
            <person name="Verberkmoes N.C."/>
            <person name="Sullivan M.B."/>
        </authorList>
    </citation>
    <scope>NUCLEOTIDE SEQUENCE [LARGE SCALE GENOMIC DNA]</scope>
    <source>
        <strain evidence="1">Phi14:2</strain>
    </source>
</reference>
<dbReference type="EMBL" id="KC821624">
    <property type="protein sequence ID" value="AGO48997.1"/>
    <property type="molecule type" value="Genomic_DNA"/>
</dbReference>
<sequence length="85" mass="9924">MILFNLKRMIEEVLKVIEQALELGNKKGAYTLLEARVISEKAEQLKAEFNRLKNIEYNYTSEREAQKNISNTDLEYEKVKTKGSK</sequence>
<protein>
    <submittedName>
        <fullName evidence="1">Uncharacterized protein</fullName>
    </submittedName>
</protein>
<organism evidence="1 2">
    <name type="scientific">Cellulophaga phage phi14:2</name>
    <dbReference type="NCBI Taxonomy" id="1327990"/>
    <lineage>
        <taxon>Viruses</taxon>
        <taxon>Duplodnaviria</taxon>
        <taxon>Heunggongvirae</taxon>
        <taxon>Uroviricota</taxon>
        <taxon>Caudoviricetes</taxon>
        <taxon>Crassvirales</taxon>
        <taxon>Steigviridae</taxon>
        <taxon>Asinivirinae</taxon>
        <taxon>Akihdevirus</taxon>
        <taxon>Akihdevirus balticus</taxon>
    </lineage>
</organism>
<proteinExistence type="predicted"/>
<dbReference type="Proteomes" id="UP000014725">
    <property type="component" value="Segment"/>
</dbReference>
<evidence type="ECO:0000313" key="1">
    <source>
        <dbReference type="EMBL" id="AGO48997.1"/>
    </source>
</evidence>
<evidence type="ECO:0000313" key="2">
    <source>
        <dbReference type="Proteomes" id="UP000014725"/>
    </source>
</evidence>
<gene>
    <name evidence="1" type="ORF">Phi14:2_gp119</name>
</gene>
<keyword evidence="2" id="KW-1185">Reference proteome</keyword>